<feature type="transmembrane region" description="Helical" evidence="1">
    <location>
        <begin position="17"/>
        <end position="38"/>
    </location>
</feature>
<dbReference type="InterPro" id="IPR007349">
    <property type="entry name" value="DUF418"/>
</dbReference>
<dbReference type="AlphaFoldDB" id="A0A2D2AWQ1"/>
<evidence type="ECO:0000259" key="2">
    <source>
        <dbReference type="Pfam" id="PF04235"/>
    </source>
</evidence>
<accession>A0A2D2AWQ1</accession>
<gene>
    <name evidence="3" type="ORF">CSW64_08440</name>
</gene>
<feature type="transmembrane region" description="Helical" evidence="1">
    <location>
        <begin position="337"/>
        <end position="359"/>
    </location>
</feature>
<feature type="domain" description="DUF418" evidence="2">
    <location>
        <begin position="244"/>
        <end position="405"/>
    </location>
</feature>
<feature type="transmembrane region" description="Helical" evidence="1">
    <location>
        <begin position="365"/>
        <end position="381"/>
    </location>
</feature>
<feature type="transmembrane region" description="Helical" evidence="1">
    <location>
        <begin position="101"/>
        <end position="125"/>
    </location>
</feature>
<keyword evidence="1" id="KW-0812">Transmembrane</keyword>
<proteinExistence type="predicted"/>
<name>A0A2D2AWQ1_9CAUL</name>
<protein>
    <recommendedName>
        <fullName evidence="2">DUF418 domain-containing protein</fullName>
    </recommendedName>
</protein>
<keyword evidence="4" id="KW-1185">Reference proteome</keyword>
<feature type="transmembrane region" description="Helical" evidence="1">
    <location>
        <begin position="58"/>
        <end position="80"/>
    </location>
</feature>
<dbReference type="OrthoDB" id="9807744at2"/>
<dbReference type="Proteomes" id="UP000228945">
    <property type="component" value="Chromosome"/>
</dbReference>
<sequence length="416" mass="45923">MSTTTQRHQSIDAVRGFAVLGILLMNIVGMGLPTFAYLDPSYWGLDGPADVWVWAVNYVLADGKLRALFTMLFGASMLLIADRAEGRRPGPAETHYRRMGWLLVFGMLHAYLLFFGDILVTYAIAGMLIFPLRRLKPLWMIGLGAAILLALLAYSLNEASRIETLWTAIQAGTATPVQLAQWQEAQILIQPPRSLGEEEVRLMQGGFLEALQSRARVAMIMQLFIMPTSALPEALGQALIGAGLFRLGFFTLGWPNRAYGGVAAFGLLIALPITAALAWKAWSSGFDPGLRHLCESLSALPRPFVALAYASVLLMMVRAGRAAGLVDRLAAAGRMAFSNYLGTSILTSFVFCGYGLGLYGELSRWELYIVVAAVWALMLLWSKPWLERFHYGPFEWAWRSLAQWKPQPFIRRAAAA</sequence>
<dbReference type="PANTHER" id="PTHR30590:SF2">
    <property type="entry name" value="INNER MEMBRANE PROTEIN"/>
    <property type="match status" value="1"/>
</dbReference>
<keyword evidence="1" id="KW-1133">Transmembrane helix</keyword>
<dbReference type="RefSeq" id="WP_099621697.1">
    <property type="nucleotide sequence ID" value="NZ_CP024201.1"/>
</dbReference>
<dbReference type="KEGG" id="cmb:CSW64_08440"/>
<reference evidence="3 4" key="1">
    <citation type="submission" date="2017-10" db="EMBL/GenBank/DDBJ databases">
        <title>Genome sequence of Caulobacter mirabilis FWC38.</title>
        <authorList>
            <person name="Fiebig A."/>
            <person name="Crosson S."/>
        </authorList>
    </citation>
    <scope>NUCLEOTIDE SEQUENCE [LARGE SCALE GENOMIC DNA]</scope>
    <source>
        <strain evidence="3 4">FWC 38</strain>
    </source>
</reference>
<organism evidence="3 4">
    <name type="scientific">Caulobacter mirabilis</name>
    <dbReference type="NCBI Taxonomy" id="69666"/>
    <lineage>
        <taxon>Bacteria</taxon>
        <taxon>Pseudomonadati</taxon>
        <taxon>Pseudomonadota</taxon>
        <taxon>Alphaproteobacteria</taxon>
        <taxon>Caulobacterales</taxon>
        <taxon>Caulobacteraceae</taxon>
        <taxon>Caulobacter</taxon>
    </lineage>
</organism>
<feature type="transmembrane region" description="Helical" evidence="1">
    <location>
        <begin position="299"/>
        <end position="317"/>
    </location>
</feature>
<dbReference type="InterPro" id="IPR052529">
    <property type="entry name" value="Bact_Transport_Assoc"/>
</dbReference>
<evidence type="ECO:0000313" key="3">
    <source>
        <dbReference type="EMBL" id="ATQ42440.1"/>
    </source>
</evidence>
<dbReference type="Pfam" id="PF04235">
    <property type="entry name" value="DUF418"/>
    <property type="match status" value="1"/>
</dbReference>
<feature type="transmembrane region" description="Helical" evidence="1">
    <location>
        <begin position="137"/>
        <end position="156"/>
    </location>
</feature>
<feature type="transmembrane region" description="Helical" evidence="1">
    <location>
        <begin position="258"/>
        <end position="279"/>
    </location>
</feature>
<dbReference type="PANTHER" id="PTHR30590">
    <property type="entry name" value="INNER MEMBRANE PROTEIN"/>
    <property type="match status" value="1"/>
</dbReference>
<keyword evidence="1" id="KW-0472">Membrane</keyword>
<evidence type="ECO:0000256" key="1">
    <source>
        <dbReference type="SAM" id="Phobius"/>
    </source>
</evidence>
<evidence type="ECO:0000313" key="4">
    <source>
        <dbReference type="Proteomes" id="UP000228945"/>
    </source>
</evidence>
<dbReference type="EMBL" id="CP024201">
    <property type="protein sequence ID" value="ATQ42440.1"/>
    <property type="molecule type" value="Genomic_DNA"/>
</dbReference>